<evidence type="ECO:0000256" key="1">
    <source>
        <dbReference type="SAM" id="MobiDB-lite"/>
    </source>
</evidence>
<dbReference type="EMBL" id="JAHWGI010001331">
    <property type="protein sequence ID" value="KAK3928493.1"/>
    <property type="molecule type" value="Genomic_DNA"/>
</dbReference>
<comment type="caution">
    <text evidence="2">The sequence shown here is derived from an EMBL/GenBank/DDBJ whole genome shotgun (WGS) entry which is preliminary data.</text>
</comment>
<organism evidence="2 3">
    <name type="scientific">Frankliniella fusca</name>
    <dbReference type="NCBI Taxonomy" id="407009"/>
    <lineage>
        <taxon>Eukaryota</taxon>
        <taxon>Metazoa</taxon>
        <taxon>Ecdysozoa</taxon>
        <taxon>Arthropoda</taxon>
        <taxon>Hexapoda</taxon>
        <taxon>Insecta</taxon>
        <taxon>Pterygota</taxon>
        <taxon>Neoptera</taxon>
        <taxon>Paraneoptera</taxon>
        <taxon>Thysanoptera</taxon>
        <taxon>Terebrantia</taxon>
        <taxon>Thripoidea</taxon>
        <taxon>Thripidae</taxon>
        <taxon>Frankliniella</taxon>
    </lineage>
</organism>
<dbReference type="AlphaFoldDB" id="A0AAE1HW43"/>
<evidence type="ECO:0000313" key="3">
    <source>
        <dbReference type="Proteomes" id="UP001219518"/>
    </source>
</evidence>
<keyword evidence="3" id="KW-1185">Reference proteome</keyword>
<accession>A0AAE1HW43</accession>
<reference evidence="2" key="1">
    <citation type="submission" date="2021-07" db="EMBL/GenBank/DDBJ databases">
        <authorList>
            <person name="Catto M.A."/>
            <person name="Jacobson A."/>
            <person name="Kennedy G."/>
            <person name="Labadie P."/>
            <person name="Hunt B.G."/>
            <person name="Srinivasan R."/>
        </authorList>
    </citation>
    <scope>NUCLEOTIDE SEQUENCE</scope>
    <source>
        <strain evidence="2">PL_HMW_Pooled</strain>
        <tissue evidence="2">Head</tissue>
    </source>
</reference>
<protein>
    <submittedName>
        <fullName evidence="2">High-osmolarity-induced transcription protein 1</fullName>
    </submittedName>
</protein>
<feature type="region of interest" description="Disordered" evidence="1">
    <location>
        <begin position="42"/>
        <end position="70"/>
    </location>
</feature>
<gene>
    <name evidence="2" type="ORF">KUF71_016740</name>
</gene>
<sequence length="70" mass="8073">MPWRVDVQVRAVCEPDPDLDWEARHVEEMNAVIGLWRGRRGPWAEWAPSGLDEDDENEEDEDEDEDGGGH</sequence>
<feature type="compositionally biased region" description="Acidic residues" evidence="1">
    <location>
        <begin position="51"/>
        <end position="70"/>
    </location>
</feature>
<reference evidence="2" key="2">
    <citation type="journal article" date="2023" name="BMC Genomics">
        <title>Pest status, molecular evolution, and epigenetic factors derived from the genome assembly of Frankliniella fusca, a thysanopteran phytovirus vector.</title>
        <authorList>
            <person name="Catto M.A."/>
            <person name="Labadie P.E."/>
            <person name="Jacobson A.L."/>
            <person name="Kennedy G.G."/>
            <person name="Srinivasan R."/>
            <person name="Hunt B.G."/>
        </authorList>
    </citation>
    <scope>NUCLEOTIDE SEQUENCE</scope>
    <source>
        <strain evidence="2">PL_HMW_Pooled</strain>
    </source>
</reference>
<dbReference type="Proteomes" id="UP001219518">
    <property type="component" value="Unassembled WGS sequence"/>
</dbReference>
<proteinExistence type="predicted"/>
<evidence type="ECO:0000313" key="2">
    <source>
        <dbReference type="EMBL" id="KAK3928493.1"/>
    </source>
</evidence>
<name>A0AAE1HW43_9NEOP</name>